<dbReference type="EC" id="3.4.16.4" evidence="4"/>
<comment type="caution">
    <text evidence="18">The sequence shown here is derived from an EMBL/GenBank/DDBJ whole genome shotgun (WGS) entry which is preliminary data.</text>
</comment>
<dbReference type="InterPro" id="IPR001967">
    <property type="entry name" value="Peptidase_S11_N"/>
</dbReference>
<evidence type="ECO:0000313" key="19">
    <source>
        <dbReference type="Proteomes" id="UP000432715"/>
    </source>
</evidence>
<dbReference type="GO" id="GO:0006508">
    <property type="term" value="P:proteolysis"/>
    <property type="evidence" value="ECO:0007669"/>
    <property type="project" value="UniProtKB-KW"/>
</dbReference>
<evidence type="ECO:0000256" key="8">
    <source>
        <dbReference type="ARBA" id="ARBA00022801"/>
    </source>
</evidence>
<evidence type="ECO:0000256" key="16">
    <source>
        <dbReference type="SAM" id="SignalP"/>
    </source>
</evidence>
<dbReference type="InterPro" id="IPR037167">
    <property type="entry name" value="Peptidase_S11_C_sf"/>
</dbReference>
<dbReference type="InterPro" id="IPR012338">
    <property type="entry name" value="Beta-lactam/transpept-like"/>
</dbReference>
<dbReference type="OrthoDB" id="9791132at2"/>
<dbReference type="PANTHER" id="PTHR21581">
    <property type="entry name" value="D-ALANYL-D-ALANINE CARBOXYPEPTIDASE"/>
    <property type="match status" value="1"/>
</dbReference>
<keyword evidence="8" id="KW-0378">Hydrolase</keyword>
<feature type="active site" evidence="13">
    <location>
        <position position="122"/>
    </location>
</feature>
<dbReference type="GO" id="GO:0009252">
    <property type="term" value="P:peptidoglycan biosynthetic process"/>
    <property type="evidence" value="ECO:0007669"/>
    <property type="project" value="UniProtKB-UniPathway"/>
</dbReference>
<evidence type="ECO:0000256" key="6">
    <source>
        <dbReference type="ARBA" id="ARBA00022670"/>
    </source>
</evidence>
<protein>
    <recommendedName>
        <fullName evidence="4">serine-type D-Ala-D-Ala carboxypeptidase</fullName>
        <ecNumber evidence="4">3.4.16.4</ecNumber>
    </recommendedName>
</protein>
<keyword evidence="9" id="KW-0133">Cell shape</keyword>
<organism evidence="18 19">
    <name type="scientific">Alkaliphilus pronyensis</name>
    <dbReference type="NCBI Taxonomy" id="1482732"/>
    <lineage>
        <taxon>Bacteria</taxon>
        <taxon>Bacillati</taxon>
        <taxon>Bacillota</taxon>
        <taxon>Clostridia</taxon>
        <taxon>Peptostreptococcales</taxon>
        <taxon>Natronincolaceae</taxon>
        <taxon>Alkaliphilus</taxon>
    </lineage>
</organism>
<keyword evidence="10" id="KW-0573">Peptidoglycan synthesis</keyword>
<comment type="pathway">
    <text evidence="2">Cell wall biogenesis; peptidoglycan biosynthesis.</text>
</comment>
<proteinExistence type="inferred from homology"/>
<keyword evidence="19" id="KW-1185">Reference proteome</keyword>
<keyword evidence="5 18" id="KW-0121">Carboxypeptidase</keyword>
<dbReference type="Pfam" id="PF07943">
    <property type="entry name" value="PBP5_C"/>
    <property type="match status" value="1"/>
</dbReference>
<gene>
    <name evidence="18" type="ORF">F8154_11685</name>
</gene>
<dbReference type="Gene3D" id="2.60.410.10">
    <property type="entry name" value="D-Ala-D-Ala carboxypeptidase, C-terminal domain"/>
    <property type="match status" value="1"/>
</dbReference>
<accession>A0A6I0EWX5</accession>
<dbReference type="SUPFAM" id="SSF69189">
    <property type="entry name" value="Penicillin-binding protein associated domain"/>
    <property type="match status" value="1"/>
</dbReference>
<comment type="similarity">
    <text evidence="3 15">Belongs to the peptidase S11 family.</text>
</comment>
<name>A0A6I0EWX5_9FIRM</name>
<dbReference type="SMART" id="SM00936">
    <property type="entry name" value="PBP5_C"/>
    <property type="match status" value="1"/>
</dbReference>
<feature type="signal peptide" evidence="16">
    <location>
        <begin position="1"/>
        <end position="27"/>
    </location>
</feature>
<dbReference type="GO" id="GO:0009002">
    <property type="term" value="F:serine-type D-Ala-D-Ala carboxypeptidase activity"/>
    <property type="evidence" value="ECO:0007669"/>
    <property type="project" value="UniProtKB-EC"/>
</dbReference>
<dbReference type="InterPro" id="IPR015956">
    <property type="entry name" value="Peniciliin-bd_prot_C_sf"/>
</dbReference>
<comment type="catalytic activity">
    <reaction evidence="12">
        <text>Preferential cleavage: (Ac)2-L-Lys-D-Ala-|-D-Ala. Also transpeptidation of peptidyl-alanyl moieties that are N-acyl substituents of D-alanine.</text>
        <dbReference type="EC" id="3.4.16.4"/>
    </reaction>
</comment>
<feature type="chain" id="PRO_5026036896" description="serine-type D-Ala-D-Ala carboxypeptidase" evidence="16">
    <location>
        <begin position="28"/>
        <end position="386"/>
    </location>
</feature>
<dbReference type="Pfam" id="PF00768">
    <property type="entry name" value="Peptidase_S11"/>
    <property type="match status" value="1"/>
</dbReference>
<evidence type="ECO:0000313" key="18">
    <source>
        <dbReference type="EMBL" id="KAB3532528.1"/>
    </source>
</evidence>
<feature type="domain" description="Peptidase S11 D-Ala-D-Ala carboxypeptidase A C-terminal" evidence="17">
    <location>
        <begin position="279"/>
        <end position="369"/>
    </location>
</feature>
<evidence type="ECO:0000259" key="17">
    <source>
        <dbReference type="SMART" id="SM00936"/>
    </source>
</evidence>
<feature type="active site" description="Acyl-ester intermediate" evidence="13">
    <location>
        <position position="62"/>
    </location>
</feature>
<dbReference type="RefSeq" id="WP_151861799.1">
    <property type="nucleotide sequence ID" value="NZ_WBZC01000047.1"/>
</dbReference>
<reference evidence="18 19" key="1">
    <citation type="submission" date="2019-10" db="EMBL/GenBank/DDBJ databases">
        <title>Alkaliphilus serpentinus sp. nov. and Alkaliphilus pronyensis sp. nov., two novel anaerobic alkaliphilic species isolated from the serpentinized-hosted hydrothermal field of the Prony Bay (New Caledonia).</title>
        <authorList>
            <person name="Postec A."/>
        </authorList>
    </citation>
    <scope>NUCLEOTIDE SEQUENCE [LARGE SCALE GENOMIC DNA]</scope>
    <source>
        <strain evidence="18 19">LacV</strain>
    </source>
</reference>
<comment type="function">
    <text evidence="1">Removes C-terminal D-alanyl residues from sugar-peptide cell wall precursors.</text>
</comment>
<evidence type="ECO:0000256" key="13">
    <source>
        <dbReference type="PIRSR" id="PIRSR618044-1"/>
    </source>
</evidence>
<evidence type="ECO:0000256" key="3">
    <source>
        <dbReference type="ARBA" id="ARBA00007164"/>
    </source>
</evidence>
<dbReference type="Proteomes" id="UP000432715">
    <property type="component" value="Unassembled WGS sequence"/>
</dbReference>
<feature type="active site" description="Proton acceptor" evidence="13">
    <location>
        <position position="65"/>
    </location>
</feature>
<evidence type="ECO:0000256" key="4">
    <source>
        <dbReference type="ARBA" id="ARBA00012448"/>
    </source>
</evidence>
<evidence type="ECO:0000256" key="10">
    <source>
        <dbReference type="ARBA" id="ARBA00022984"/>
    </source>
</evidence>
<dbReference type="EMBL" id="WBZC01000047">
    <property type="protein sequence ID" value="KAB3532528.1"/>
    <property type="molecule type" value="Genomic_DNA"/>
</dbReference>
<evidence type="ECO:0000256" key="11">
    <source>
        <dbReference type="ARBA" id="ARBA00023316"/>
    </source>
</evidence>
<dbReference type="UniPathway" id="UPA00219"/>
<dbReference type="Gene3D" id="3.40.710.10">
    <property type="entry name" value="DD-peptidase/beta-lactamase superfamily"/>
    <property type="match status" value="1"/>
</dbReference>
<dbReference type="PRINTS" id="PR00725">
    <property type="entry name" value="DADACBPTASE1"/>
</dbReference>
<keyword evidence="7 16" id="KW-0732">Signal</keyword>
<evidence type="ECO:0000256" key="9">
    <source>
        <dbReference type="ARBA" id="ARBA00022960"/>
    </source>
</evidence>
<sequence length="386" mass="42390">MKWKKCVFSFAVIFTLIASLSLINVSAEVPFEINAKSAILMDQSTGKILYEKNIHEALPPASVTKIMTMLLAMEAIDNERIALEDEVVISEYASSMGGTQLYLEPGEIKTVEELMKGIAIRSANDASVAIGEHIAGTEEMFVQMMNDRAKELGMENTNFINSNGLPAEGHATSAYDIALMSRELLKHDGVKGWLTTWMDTVIVGRKQSQQQLVNTNRLIRFYDGATGVKTGYTTDAKHCLSASATRGNNSFIAVVMASPSSQIRFEEASKLLDYGFANYNTVDIVKKNTSVGKIPVHKGKAMEIDGVVLEDLKVLVNKGDEDKVNKEVILPKYLEAPLIKGEKIGEVIITIDGAEVNRVDIVTPEEVKKASIFNILVRMFKGFTGN</sequence>
<dbReference type="InterPro" id="IPR012907">
    <property type="entry name" value="Peptidase_S11_C"/>
</dbReference>
<dbReference type="PANTHER" id="PTHR21581:SF6">
    <property type="entry name" value="TRAFFICKING PROTEIN PARTICLE COMPLEX SUBUNIT 12"/>
    <property type="match status" value="1"/>
</dbReference>
<dbReference type="InterPro" id="IPR018044">
    <property type="entry name" value="Peptidase_S11"/>
</dbReference>
<evidence type="ECO:0000256" key="15">
    <source>
        <dbReference type="RuleBase" id="RU004016"/>
    </source>
</evidence>
<feature type="binding site" evidence="14">
    <location>
        <position position="229"/>
    </location>
    <ligand>
        <name>substrate</name>
    </ligand>
</feature>
<evidence type="ECO:0000256" key="1">
    <source>
        <dbReference type="ARBA" id="ARBA00003217"/>
    </source>
</evidence>
<keyword evidence="11" id="KW-0961">Cell wall biogenesis/degradation</keyword>
<evidence type="ECO:0000256" key="5">
    <source>
        <dbReference type="ARBA" id="ARBA00022645"/>
    </source>
</evidence>
<evidence type="ECO:0000256" key="14">
    <source>
        <dbReference type="PIRSR" id="PIRSR618044-2"/>
    </source>
</evidence>
<dbReference type="SUPFAM" id="SSF56601">
    <property type="entry name" value="beta-lactamase/transpeptidase-like"/>
    <property type="match status" value="1"/>
</dbReference>
<dbReference type="GO" id="GO:0008360">
    <property type="term" value="P:regulation of cell shape"/>
    <property type="evidence" value="ECO:0007669"/>
    <property type="project" value="UniProtKB-KW"/>
</dbReference>
<evidence type="ECO:0000256" key="12">
    <source>
        <dbReference type="ARBA" id="ARBA00034000"/>
    </source>
</evidence>
<keyword evidence="6" id="KW-0645">Protease</keyword>
<dbReference type="GO" id="GO:0071555">
    <property type="term" value="P:cell wall organization"/>
    <property type="evidence" value="ECO:0007669"/>
    <property type="project" value="UniProtKB-KW"/>
</dbReference>
<evidence type="ECO:0000256" key="2">
    <source>
        <dbReference type="ARBA" id="ARBA00004752"/>
    </source>
</evidence>
<dbReference type="AlphaFoldDB" id="A0A6I0EWX5"/>
<evidence type="ECO:0000256" key="7">
    <source>
        <dbReference type="ARBA" id="ARBA00022729"/>
    </source>
</evidence>